<protein>
    <recommendedName>
        <fullName evidence="10">Transmembrane 9 superfamily member</fullName>
    </recommendedName>
</protein>
<feature type="transmembrane region" description="Helical" evidence="10">
    <location>
        <begin position="200"/>
        <end position="219"/>
    </location>
</feature>
<evidence type="ECO:0000313" key="12">
    <source>
        <dbReference type="Proteomes" id="UP000824890"/>
    </source>
</evidence>
<evidence type="ECO:0000256" key="6">
    <source>
        <dbReference type="ARBA" id="ARBA00022753"/>
    </source>
</evidence>
<evidence type="ECO:0000256" key="10">
    <source>
        <dbReference type="RuleBase" id="RU363079"/>
    </source>
</evidence>
<comment type="caution">
    <text evidence="11">The sequence shown here is derived from an EMBL/GenBank/DDBJ whole genome shotgun (WGS) entry which is preliminary data.</text>
</comment>
<feature type="transmembrane region" description="Helical" evidence="10">
    <location>
        <begin position="6"/>
        <end position="34"/>
    </location>
</feature>
<evidence type="ECO:0000256" key="3">
    <source>
        <dbReference type="ARBA" id="ARBA00005227"/>
    </source>
</evidence>
<evidence type="ECO:0000313" key="11">
    <source>
        <dbReference type="EMBL" id="KAH0914634.1"/>
    </source>
</evidence>
<keyword evidence="12" id="KW-1185">Reference proteome</keyword>
<comment type="caution">
    <text evidence="10">Lacks conserved residue(s) required for the propagation of feature annotation.</text>
</comment>
<keyword evidence="6" id="KW-0967">Endosome</keyword>
<feature type="transmembrane region" description="Helical" evidence="10">
    <location>
        <begin position="239"/>
        <end position="259"/>
    </location>
</feature>
<name>A0ABQ8CC39_BRANA</name>
<keyword evidence="4 10" id="KW-0812">Transmembrane</keyword>
<keyword evidence="9 10" id="KW-0472">Membrane</keyword>
<reference evidence="11 12" key="1">
    <citation type="submission" date="2021-05" db="EMBL/GenBank/DDBJ databases">
        <title>Genome Assembly of Synthetic Allotetraploid Brassica napus Reveals Homoeologous Exchanges between Subgenomes.</title>
        <authorList>
            <person name="Davis J.T."/>
        </authorList>
    </citation>
    <scope>NUCLEOTIDE SEQUENCE [LARGE SCALE GENOMIC DNA]</scope>
    <source>
        <strain evidence="12">cv. Da-Ae</strain>
        <tissue evidence="11">Seedling</tissue>
    </source>
</reference>
<keyword evidence="8" id="KW-0333">Golgi apparatus</keyword>
<dbReference type="InterPro" id="IPR004240">
    <property type="entry name" value="EMP70"/>
</dbReference>
<proteinExistence type="inferred from homology"/>
<keyword evidence="7 10" id="KW-1133">Transmembrane helix</keyword>
<comment type="similarity">
    <text evidence="3 10">Belongs to the nonaspanin (TM9SF) (TC 9.A.2) family.</text>
</comment>
<evidence type="ECO:0000256" key="4">
    <source>
        <dbReference type="ARBA" id="ARBA00022692"/>
    </source>
</evidence>
<comment type="subcellular location">
    <subcellularLocation>
        <location evidence="1">Endosome membrane</location>
        <topology evidence="1">Multi-pass membrane protein</topology>
    </subcellularLocation>
    <subcellularLocation>
        <location evidence="2">Golgi apparatus membrane</location>
        <topology evidence="2">Multi-pass membrane protein</topology>
    </subcellularLocation>
</comment>
<gene>
    <name evidence="11" type="ORF">HID58_029080</name>
</gene>
<dbReference type="EMBL" id="JAGKQM010000008">
    <property type="protein sequence ID" value="KAH0914634.1"/>
    <property type="molecule type" value="Genomic_DNA"/>
</dbReference>
<dbReference type="PANTHER" id="PTHR10766:SF55">
    <property type="entry name" value="TRANSMEMBRANE 9 SUPERFAMILY MEMBER 4"/>
    <property type="match status" value="1"/>
</dbReference>
<evidence type="ECO:0000256" key="9">
    <source>
        <dbReference type="ARBA" id="ARBA00023136"/>
    </source>
</evidence>
<evidence type="ECO:0000256" key="5">
    <source>
        <dbReference type="ARBA" id="ARBA00022729"/>
    </source>
</evidence>
<organism evidence="11 12">
    <name type="scientific">Brassica napus</name>
    <name type="common">Rape</name>
    <dbReference type="NCBI Taxonomy" id="3708"/>
    <lineage>
        <taxon>Eukaryota</taxon>
        <taxon>Viridiplantae</taxon>
        <taxon>Streptophyta</taxon>
        <taxon>Embryophyta</taxon>
        <taxon>Tracheophyta</taxon>
        <taxon>Spermatophyta</taxon>
        <taxon>Magnoliopsida</taxon>
        <taxon>eudicotyledons</taxon>
        <taxon>Gunneridae</taxon>
        <taxon>Pentapetalae</taxon>
        <taxon>rosids</taxon>
        <taxon>malvids</taxon>
        <taxon>Brassicales</taxon>
        <taxon>Brassicaceae</taxon>
        <taxon>Brassiceae</taxon>
        <taxon>Brassica</taxon>
    </lineage>
</organism>
<sequence length="260" mass="30135">GHPSSVRLQVILVSILNSLMVITFLTSIFLVIFLRTGRQNLTRYEELDKDAQAHMNEELSWVMLCGLHQTIRSCVQILGMVLVTILFDIRWFTWNTLRVYSSYASFLVLMMPQYWRTFLFFFYLSSSSSCGFASHSNQWLFWSLTLNFHFEPNKSLKKSQSKNTHHGFSFLALEHFHLGPYSSSLFSSWPASRWAFSTKFLFVIMILLVVNMYSFIYSINYLGFNIKSLSRPVSATLYHGYSLVIVLAIMHATITIGFMS</sequence>
<evidence type="ECO:0000256" key="1">
    <source>
        <dbReference type="ARBA" id="ARBA00004337"/>
    </source>
</evidence>
<keyword evidence="5" id="KW-0732">Signal</keyword>
<evidence type="ECO:0000256" key="7">
    <source>
        <dbReference type="ARBA" id="ARBA00022989"/>
    </source>
</evidence>
<evidence type="ECO:0000256" key="2">
    <source>
        <dbReference type="ARBA" id="ARBA00004653"/>
    </source>
</evidence>
<feature type="non-terminal residue" evidence="11">
    <location>
        <position position="1"/>
    </location>
</feature>
<accession>A0ABQ8CC39</accession>
<feature type="transmembrane region" description="Helical" evidence="10">
    <location>
        <begin position="73"/>
        <end position="94"/>
    </location>
</feature>
<dbReference type="Proteomes" id="UP000824890">
    <property type="component" value="Unassembled WGS sequence"/>
</dbReference>
<evidence type="ECO:0000256" key="8">
    <source>
        <dbReference type="ARBA" id="ARBA00023034"/>
    </source>
</evidence>
<dbReference type="PANTHER" id="PTHR10766">
    <property type="entry name" value="TRANSMEMBRANE 9 SUPERFAMILY PROTEIN"/>
    <property type="match status" value="1"/>
</dbReference>